<dbReference type="AlphaFoldDB" id="A0A225E1L3"/>
<keyword evidence="2" id="KW-1185">Reference proteome</keyword>
<evidence type="ECO:0000313" key="1">
    <source>
        <dbReference type="EMBL" id="OWK43916.1"/>
    </source>
</evidence>
<evidence type="ECO:0000313" key="2">
    <source>
        <dbReference type="Proteomes" id="UP000214646"/>
    </source>
</evidence>
<sequence length="120" mass="12568">MISVFLSSLTLASCGAKSTKSTTGVSLSGKVTIKGNPVVGYILVESETGGNAARSPFDADGSYIISSAPLGKVKVKVNLSPRHMHKESDKKGLPTPKESVRALPAIDLHDGKNEFSVDLQ</sequence>
<gene>
    <name evidence="1" type="ORF">FRUB_03515</name>
</gene>
<dbReference type="Proteomes" id="UP000214646">
    <property type="component" value="Unassembled WGS sequence"/>
</dbReference>
<accession>A0A225E1L3</accession>
<organism evidence="1 2">
    <name type="scientific">Fimbriiglobus ruber</name>
    <dbReference type="NCBI Taxonomy" id="1908690"/>
    <lineage>
        <taxon>Bacteria</taxon>
        <taxon>Pseudomonadati</taxon>
        <taxon>Planctomycetota</taxon>
        <taxon>Planctomycetia</taxon>
        <taxon>Gemmatales</taxon>
        <taxon>Gemmataceae</taxon>
        <taxon>Fimbriiglobus</taxon>
    </lineage>
</organism>
<name>A0A225E1L3_9BACT</name>
<proteinExistence type="predicted"/>
<evidence type="ECO:0008006" key="3">
    <source>
        <dbReference type="Google" id="ProtNLM"/>
    </source>
</evidence>
<dbReference type="EMBL" id="NIDE01000004">
    <property type="protein sequence ID" value="OWK43916.1"/>
    <property type="molecule type" value="Genomic_DNA"/>
</dbReference>
<dbReference type="RefSeq" id="WP_143393151.1">
    <property type="nucleotide sequence ID" value="NZ_NIDE01000004.1"/>
</dbReference>
<comment type="caution">
    <text evidence="1">The sequence shown here is derived from an EMBL/GenBank/DDBJ whole genome shotgun (WGS) entry which is preliminary data.</text>
</comment>
<reference evidence="2" key="1">
    <citation type="submission" date="2017-06" db="EMBL/GenBank/DDBJ databases">
        <title>Genome analysis of Fimbriiglobus ruber SP5, the first member of the order Planctomycetales with confirmed chitinolytic capability.</title>
        <authorList>
            <person name="Ravin N.V."/>
            <person name="Rakitin A.L."/>
            <person name="Ivanova A.A."/>
            <person name="Beletsky A.V."/>
            <person name="Kulichevskaya I.S."/>
            <person name="Mardanov A.V."/>
            <person name="Dedysh S.N."/>
        </authorList>
    </citation>
    <scope>NUCLEOTIDE SEQUENCE [LARGE SCALE GENOMIC DNA]</scope>
    <source>
        <strain evidence="2">SP5</strain>
    </source>
</reference>
<protein>
    <recommendedName>
        <fullName evidence="3">Carboxypeptidase regulatory-like domain-containing protein</fullName>
    </recommendedName>
</protein>